<organism evidence="2 3">
    <name type="scientific">Brooklawnia propionicigenes</name>
    <dbReference type="NCBI Taxonomy" id="3041175"/>
    <lineage>
        <taxon>Bacteria</taxon>
        <taxon>Bacillati</taxon>
        <taxon>Actinomycetota</taxon>
        <taxon>Actinomycetes</taxon>
        <taxon>Propionibacteriales</taxon>
        <taxon>Propionibacteriaceae</taxon>
        <taxon>Brooklawnia</taxon>
    </lineage>
</organism>
<proteinExistence type="predicted"/>
<evidence type="ECO:0000313" key="3">
    <source>
        <dbReference type="Proteomes" id="UP001431656"/>
    </source>
</evidence>
<protein>
    <recommendedName>
        <fullName evidence="1">PurM-like N-terminal domain-containing protein</fullName>
    </recommendedName>
</protein>
<dbReference type="Pfam" id="PF00586">
    <property type="entry name" value="AIRS"/>
    <property type="match status" value="1"/>
</dbReference>
<keyword evidence="3" id="KW-1185">Reference proteome</keyword>
<evidence type="ECO:0000313" key="2">
    <source>
        <dbReference type="EMBL" id="BEH00977.1"/>
    </source>
</evidence>
<dbReference type="SUPFAM" id="SSF55326">
    <property type="entry name" value="PurM N-terminal domain-like"/>
    <property type="match status" value="1"/>
</dbReference>
<feature type="domain" description="PurM-like N-terminal" evidence="1">
    <location>
        <begin position="13"/>
        <end position="118"/>
    </location>
</feature>
<name>A0AAN0K5U6_9ACTN</name>
<evidence type="ECO:0000259" key="1">
    <source>
        <dbReference type="Pfam" id="PF00586"/>
    </source>
</evidence>
<dbReference type="InterPro" id="IPR016188">
    <property type="entry name" value="PurM-like_N"/>
</dbReference>
<dbReference type="KEGG" id="broo:brsh051_02580"/>
<dbReference type="EMBL" id="AP028056">
    <property type="protein sequence ID" value="BEH00977.1"/>
    <property type="molecule type" value="Genomic_DNA"/>
</dbReference>
<dbReference type="InterPro" id="IPR036921">
    <property type="entry name" value="PurM-like_N_sf"/>
</dbReference>
<sequence length="246" mass="25482">MQRFRDLLVFESASRLVLACDSIGGIGPKPADSVSVDARTVAHFGVRVPLLEVLCSGARPIALVNALCVERDPTGQEMIDEIEILAAQAGIPADAVTGSTEENAPTSATGLGITVIGALSQDLPKAQPGDVVICAGLPIAAPDFTLYIGHPDQVTVAEVRRILESGLVHDALPAGSHGVGFETDEMARIAGLQARWTGGRIVDPKRSAGPASCVLFACAPEATDEVIALLDDGRPAQPVARLTPPD</sequence>
<reference evidence="2" key="1">
    <citation type="journal article" date="2024" name="Int. J. Syst. Evol. Microbiol.">
        <title>Brooklawnia propionicigenes sp. nov., a facultatively anaerobic, propionate-producing bacterium isolated from a methanogenic reactor treating waste from cattle farms.</title>
        <authorList>
            <person name="Akita Y."/>
            <person name="Ueki A."/>
            <person name="Tonouchi A."/>
            <person name="Sugawara Y."/>
            <person name="Honma S."/>
            <person name="Kaku N."/>
            <person name="Ueki K."/>
        </authorList>
    </citation>
    <scope>NUCLEOTIDE SEQUENCE</scope>
    <source>
        <strain evidence="2">SH051</strain>
    </source>
</reference>
<dbReference type="AlphaFoldDB" id="A0AAN0K5U6"/>
<accession>A0AAN0K5U6</accession>
<dbReference type="Proteomes" id="UP001431656">
    <property type="component" value="Chromosome"/>
</dbReference>
<dbReference type="Gene3D" id="3.30.1330.10">
    <property type="entry name" value="PurM-like, N-terminal domain"/>
    <property type="match status" value="1"/>
</dbReference>
<gene>
    <name evidence="2" type="ORF">brsh051_02580</name>
</gene>